<comment type="similarity">
    <text evidence="2 8">Belongs to the sodium:solute symporter (SSF) (TC 2.A.21) family.</text>
</comment>
<keyword evidence="3" id="KW-0813">Transport</keyword>
<keyword evidence="6 9" id="KW-1133">Transmembrane helix</keyword>
<evidence type="ECO:0000256" key="8">
    <source>
        <dbReference type="RuleBase" id="RU362091"/>
    </source>
</evidence>
<evidence type="ECO:0000256" key="2">
    <source>
        <dbReference type="ARBA" id="ARBA00006434"/>
    </source>
</evidence>
<keyword evidence="11" id="KW-1185">Reference proteome</keyword>
<keyword evidence="5 9" id="KW-0812">Transmembrane</keyword>
<evidence type="ECO:0000256" key="5">
    <source>
        <dbReference type="ARBA" id="ARBA00022692"/>
    </source>
</evidence>
<proteinExistence type="inferred from homology"/>
<dbReference type="EMBL" id="JBHTIW010000057">
    <property type="protein sequence ID" value="MFD0924067.1"/>
    <property type="molecule type" value="Genomic_DNA"/>
</dbReference>
<evidence type="ECO:0000256" key="1">
    <source>
        <dbReference type="ARBA" id="ARBA00004141"/>
    </source>
</evidence>
<feature type="transmembrane region" description="Helical" evidence="9">
    <location>
        <begin position="371"/>
        <end position="396"/>
    </location>
</feature>
<feature type="transmembrane region" description="Helical" evidence="9">
    <location>
        <begin position="6"/>
        <end position="23"/>
    </location>
</feature>
<evidence type="ECO:0000313" key="11">
    <source>
        <dbReference type="Proteomes" id="UP001597018"/>
    </source>
</evidence>
<dbReference type="InterPro" id="IPR038377">
    <property type="entry name" value="Na/Glc_symporter_sf"/>
</dbReference>
<gene>
    <name evidence="10" type="ORF">ACFQ16_30355</name>
</gene>
<comment type="subcellular location">
    <subcellularLocation>
        <location evidence="1">Membrane</location>
        <topology evidence="1">Multi-pass membrane protein</topology>
    </subcellularLocation>
</comment>
<dbReference type="PROSITE" id="PS00457">
    <property type="entry name" value="NA_SOLUT_SYMP_2"/>
    <property type="match status" value="1"/>
</dbReference>
<dbReference type="InterPro" id="IPR001734">
    <property type="entry name" value="Na/solute_symporter"/>
</dbReference>
<feature type="transmembrane region" description="Helical" evidence="9">
    <location>
        <begin position="259"/>
        <end position="283"/>
    </location>
</feature>
<evidence type="ECO:0000313" key="10">
    <source>
        <dbReference type="EMBL" id="MFD0924067.1"/>
    </source>
</evidence>
<evidence type="ECO:0000256" key="7">
    <source>
        <dbReference type="ARBA" id="ARBA00023136"/>
    </source>
</evidence>
<evidence type="ECO:0000256" key="6">
    <source>
        <dbReference type="ARBA" id="ARBA00022989"/>
    </source>
</evidence>
<name>A0ABW3G1J6_9PSEU</name>
<reference evidence="11" key="1">
    <citation type="journal article" date="2019" name="Int. J. Syst. Evol. Microbiol.">
        <title>The Global Catalogue of Microorganisms (GCM) 10K type strain sequencing project: providing services to taxonomists for standard genome sequencing and annotation.</title>
        <authorList>
            <consortium name="The Broad Institute Genomics Platform"/>
            <consortium name="The Broad Institute Genome Sequencing Center for Infectious Disease"/>
            <person name="Wu L."/>
            <person name="Ma J."/>
        </authorList>
    </citation>
    <scope>NUCLEOTIDE SEQUENCE [LARGE SCALE GENOMIC DNA]</scope>
    <source>
        <strain evidence="11">CCUG 56401</strain>
    </source>
</reference>
<dbReference type="Proteomes" id="UP001597018">
    <property type="component" value="Unassembled WGS sequence"/>
</dbReference>
<feature type="transmembrane region" description="Helical" evidence="9">
    <location>
        <begin position="308"/>
        <end position="331"/>
    </location>
</feature>
<evidence type="ECO:0000256" key="9">
    <source>
        <dbReference type="SAM" id="Phobius"/>
    </source>
</evidence>
<dbReference type="InterPro" id="IPR018212">
    <property type="entry name" value="Na/solute_symporter_CS"/>
</dbReference>
<protein>
    <submittedName>
        <fullName evidence="10">Sodium:solute symporter</fullName>
    </submittedName>
</protein>
<feature type="transmembrane region" description="Helical" evidence="9">
    <location>
        <begin position="116"/>
        <end position="144"/>
    </location>
</feature>
<organism evidence="10 11">
    <name type="scientific">Saccharopolyspora rosea</name>
    <dbReference type="NCBI Taxonomy" id="524884"/>
    <lineage>
        <taxon>Bacteria</taxon>
        <taxon>Bacillati</taxon>
        <taxon>Actinomycetota</taxon>
        <taxon>Actinomycetes</taxon>
        <taxon>Pseudonocardiales</taxon>
        <taxon>Pseudonocardiaceae</taxon>
        <taxon>Saccharopolyspora</taxon>
    </lineage>
</organism>
<keyword evidence="4" id="KW-1003">Cell membrane</keyword>
<dbReference type="PANTHER" id="PTHR48086:SF7">
    <property type="entry name" value="SODIUM-SOLUTE SYMPORTER-RELATED"/>
    <property type="match status" value="1"/>
</dbReference>
<evidence type="ECO:0000256" key="4">
    <source>
        <dbReference type="ARBA" id="ARBA00022475"/>
    </source>
</evidence>
<dbReference type="CDD" id="cd11479">
    <property type="entry name" value="SLC5sbd_u3"/>
    <property type="match status" value="1"/>
</dbReference>
<sequence>MLADYVVIAVYIAAMLGIGWIGMRMARTKSDYLLAGRRLGWFMYSGTMSAIVLGGASTIGGVGLGYTHGISGAWLVLTIGLGILALHAFFARRLVRLRVYTVSEMLDLRYGGSSTVIAGVVMWGYTLMLTVTSTLSFATIFHVLFGLPSALGIVIGGAIVVLYSVLGGMWSITLTDIAQFVIKTIGIMLILLPAALVAVGGASGLADRVPAGFFDLGGIGGATIVTYVLTYGFGLLIGQDIWQRVFTARSPRVATGGGLLSGAYCLVYGFAGALVGTAARALYPHLGDADDAFATIVEHLLPSGVRGLVLAAALSALMSTSSGALIACSTVTTTDILGRFRRGAVGVTTSRITTLVLGLVTIGIATAVHDVVAALTVAYNILVGGLLVAILGGLVWKRGTRAGALVSMVVGSVVVLVSMAVDGLLANEPIYYGLGASLVCYVVVSLLTPRTDEEVLRTWNARLSGREAAETPAPVEA</sequence>
<dbReference type="PROSITE" id="PS50283">
    <property type="entry name" value="NA_SOLUT_SYMP_3"/>
    <property type="match status" value="1"/>
</dbReference>
<dbReference type="Gene3D" id="1.20.1730.10">
    <property type="entry name" value="Sodium/glucose cotransporter"/>
    <property type="match status" value="1"/>
</dbReference>
<feature type="transmembrane region" description="Helical" evidence="9">
    <location>
        <begin position="150"/>
        <end position="172"/>
    </location>
</feature>
<keyword evidence="7 9" id="KW-0472">Membrane</keyword>
<feature type="transmembrane region" description="Helical" evidence="9">
    <location>
        <begin position="44"/>
        <end position="66"/>
    </location>
</feature>
<feature type="transmembrane region" description="Helical" evidence="9">
    <location>
        <begin position="184"/>
        <end position="206"/>
    </location>
</feature>
<dbReference type="Pfam" id="PF00474">
    <property type="entry name" value="SSF"/>
    <property type="match status" value="1"/>
</dbReference>
<feature type="transmembrane region" description="Helical" evidence="9">
    <location>
        <begin position="403"/>
        <end position="424"/>
    </location>
</feature>
<feature type="transmembrane region" description="Helical" evidence="9">
    <location>
        <begin position="218"/>
        <end position="238"/>
    </location>
</feature>
<feature type="transmembrane region" description="Helical" evidence="9">
    <location>
        <begin position="72"/>
        <end position="95"/>
    </location>
</feature>
<comment type="caution">
    <text evidence="10">The sequence shown here is derived from an EMBL/GenBank/DDBJ whole genome shotgun (WGS) entry which is preliminary data.</text>
</comment>
<evidence type="ECO:0000256" key="3">
    <source>
        <dbReference type="ARBA" id="ARBA00022448"/>
    </source>
</evidence>
<dbReference type="PANTHER" id="PTHR48086">
    <property type="entry name" value="SODIUM/PROLINE SYMPORTER-RELATED"/>
    <property type="match status" value="1"/>
</dbReference>
<dbReference type="InterPro" id="IPR050277">
    <property type="entry name" value="Sodium:Solute_Symporter"/>
</dbReference>
<feature type="transmembrane region" description="Helical" evidence="9">
    <location>
        <begin position="430"/>
        <end position="448"/>
    </location>
</feature>
<accession>A0ABW3G1J6</accession>
<feature type="transmembrane region" description="Helical" evidence="9">
    <location>
        <begin position="343"/>
        <end position="365"/>
    </location>
</feature>
<dbReference type="RefSeq" id="WP_263248723.1">
    <property type="nucleotide sequence ID" value="NZ_BAABLT010000013.1"/>
</dbReference>